<protein>
    <submittedName>
        <fullName evidence="4">K2C79 protein</fullName>
    </submittedName>
</protein>
<evidence type="ECO:0000313" key="5">
    <source>
        <dbReference type="Proteomes" id="UP000591535"/>
    </source>
</evidence>
<dbReference type="PANTHER" id="PTHR45616">
    <property type="entry name" value="GATA-TYPE DOMAIN-CONTAINING PROTEIN"/>
    <property type="match status" value="1"/>
</dbReference>
<dbReference type="Pfam" id="PF00038">
    <property type="entry name" value="Filament"/>
    <property type="match status" value="1"/>
</dbReference>
<dbReference type="InterPro" id="IPR039008">
    <property type="entry name" value="IF_rod_dom"/>
</dbReference>
<dbReference type="GO" id="GO:0031424">
    <property type="term" value="P:keratinization"/>
    <property type="evidence" value="ECO:0007669"/>
    <property type="project" value="TreeGrafter"/>
</dbReference>
<dbReference type="EMBL" id="VWZG01008226">
    <property type="protein sequence ID" value="NXG21063.1"/>
    <property type="molecule type" value="Genomic_DNA"/>
</dbReference>
<dbReference type="GO" id="GO:0045095">
    <property type="term" value="C:keratin filament"/>
    <property type="evidence" value="ECO:0007669"/>
    <property type="project" value="InterPro"/>
</dbReference>
<dbReference type="InterPro" id="IPR032444">
    <property type="entry name" value="Keratin_2_head"/>
</dbReference>
<dbReference type="Gene3D" id="1.20.5.1160">
    <property type="entry name" value="Vasodilator-stimulated phosphoprotein"/>
    <property type="match status" value="1"/>
</dbReference>
<evidence type="ECO:0000259" key="3">
    <source>
        <dbReference type="PROSITE" id="PS51842"/>
    </source>
</evidence>
<evidence type="ECO:0000256" key="2">
    <source>
        <dbReference type="ARBA" id="ARBA00023054"/>
    </source>
</evidence>
<dbReference type="Proteomes" id="UP000591535">
    <property type="component" value="Unassembled WGS sequence"/>
</dbReference>
<gene>
    <name evidence="4" type="primary">Krt79</name>
    <name evidence="4" type="ORF">GRAVAR_R11715</name>
</gene>
<dbReference type="AlphaFoldDB" id="A0A7K9A023"/>
<dbReference type="InterPro" id="IPR003054">
    <property type="entry name" value="Keratin_II"/>
</dbReference>
<sequence>SRSSFSSISVSRVGGGRAGAGGAFGACGGFGAGGGFGSRSLYNMGGSKRISTYGSVGGGLRSGFGFGGGGAASGLGYGAFGGALGSGFGFGGRGGGGAFPACPPGGIHEVTVNQSLLAPLKLDIDPEIQKVRTQEREQIKTLNNKFASFIDKVRFLEQQNKVLETKWSLLQEQGHTVTRKSLEPIFEAYINNLRRQLDNLVGERGRLDSELRSMQDMVEDFKNK</sequence>
<organism evidence="4 5">
    <name type="scientific">Grallaria varia</name>
    <name type="common">variegated antpitta</name>
    <dbReference type="NCBI Taxonomy" id="117165"/>
    <lineage>
        <taxon>Eukaryota</taxon>
        <taxon>Metazoa</taxon>
        <taxon>Chordata</taxon>
        <taxon>Craniata</taxon>
        <taxon>Vertebrata</taxon>
        <taxon>Euteleostomi</taxon>
        <taxon>Archelosauria</taxon>
        <taxon>Archosauria</taxon>
        <taxon>Dinosauria</taxon>
        <taxon>Saurischia</taxon>
        <taxon>Theropoda</taxon>
        <taxon>Coelurosauria</taxon>
        <taxon>Aves</taxon>
        <taxon>Neognathae</taxon>
        <taxon>Neoaves</taxon>
        <taxon>Telluraves</taxon>
        <taxon>Australaves</taxon>
        <taxon>Passeriformes</taxon>
        <taxon>Formicariidae</taxon>
        <taxon>Grallaria</taxon>
    </lineage>
</organism>
<name>A0A7K9A023_9PASS</name>
<dbReference type="SUPFAM" id="SSF64593">
    <property type="entry name" value="Intermediate filament protein, coiled coil region"/>
    <property type="match status" value="1"/>
</dbReference>
<proteinExistence type="predicted"/>
<keyword evidence="1" id="KW-0403">Intermediate filament</keyword>
<evidence type="ECO:0000313" key="4">
    <source>
        <dbReference type="EMBL" id="NXG21063.1"/>
    </source>
</evidence>
<dbReference type="GO" id="GO:0005615">
    <property type="term" value="C:extracellular space"/>
    <property type="evidence" value="ECO:0007669"/>
    <property type="project" value="TreeGrafter"/>
</dbReference>
<feature type="non-terminal residue" evidence="4">
    <location>
        <position position="1"/>
    </location>
</feature>
<dbReference type="PROSITE" id="PS51842">
    <property type="entry name" value="IF_ROD_2"/>
    <property type="match status" value="1"/>
</dbReference>
<evidence type="ECO:0000256" key="1">
    <source>
        <dbReference type="ARBA" id="ARBA00022754"/>
    </source>
</evidence>
<dbReference type="GO" id="GO:0030280">
    <property type="term" value="F:structural constituent of skin epidermis"/>
    <property type="evidence" value="ECO:0007669"/>
    <property type="project" value="TreeGrafter"/>
</dbReference>
<dbReference type="Pfam" id="PF16208">
    <property type="entry name" value="Keratin_2_head"/>
    <property type="match status" value="1"/>
</dbReference>
<comment type="caution">
    <text evidence="4">The sequence shown here is derived from an EMBL/GenBank/DDBJ whole genome shotgun (WGS) entry which is preliminary data.</text>
</comment>
<reference evidence="4 5" key="1">
    <citation type="submission" date="2019-09" db="EMBL/GenBank/DDBJ databases">
        <title>Bird 10,000 Genomes (B10K) Project - Family phase.</title>
        <authorList>
            <person name="Zhang G."/>
        </authorList>
    </citation>
    <scope>NUCLEOTIDE SEQUENCE [LARGE SCALE GENOMIC DNA]</scope>
    <source>
        <strain evidence="4">B10K-DU-001-02</strain>
        <tissue evidence="4">Muscle</tissue>
    </source>
</reference>
<dbReference type="GO" id="GO:0045109">
    <property type="term" value="P:intermediate filament organization"/>
    <property type="evidence" value="ECO:0007669"/>
    <property type="project" value="TreeGrafter"/>
</dbReference>
<dbReference type="PANTHER" id="PTHR45616:SF69">
    <property type="entry name" value="IF ROD DOMAIN-CONTAINING PROTEIN-RELATED"/>
    <property type="match status" value="1"/>
</dbReference>
<feature type="domain" description="IF rod" evidence="3">
    <location>
        <begin position="135"/>
        <end position="224"/>
    </location>
</feature>
<keyword evidence="5" id="KW-1185">Reference proteome</keyword>
<keyword evidence="2" id="KW-0175">Coiled coil</keyword>
<feature type="non-terminal residue" evidence="4">
    <location>
        <position position="224"/>
    </location>
</feature>
<dbReference type="PRINTS" id="PR01276">
    <property type="entry name" value="TYPE2KERATIN"/>
</dbReference>
<accession>A0A7K9A023</accession>